<dbReference type="Gene3D" id="3.40.50.1820">
    <property type="entry name" value="alpha/beta hydrolase"/>
    <property type="match status" value="1"/>
</dbReference>
<evidence type="ECO:0000259" key="1">
    <source>
        <dbReference type="Pfam" id="PF12697"/>
    </source>
</evidence>
<reference evidence="2 3" key="1">
    <citation type="journal article" date="2016" name="Mol. Biol. Evol.">
        <title>Comparative Genomics of Early-Diverging Mushroom-Forming Fungi Provides Insights into the Origins of Lignocellulose Decay Capabilities.</title>
        <authorList>
            <person name="Nagy L.G."/>
            <person name="Riley R."/>
            <person name="Tritt A."/>
            <person name="Adam C."/>
            <person name="Daum C."/>
            <person name="Floudas D."/>
            <person name="Sun H."/>
            <person name="Yadav J.S."/>
            <person name="Pangilinan J."/>
            <person name="Larsson K.H."/>
            <person name="Matsuura K."/>
            <person name="Barry K."/>
            <person name="Labutti K."/>
            <person name="Kuo R."/>
            <person name="Ohm R.A."/>
            <person name="Bhattacharya S.S."/>
            <person name="Shirouzu T."/>
            <person name="Yoshinaga Y."/>
            <person name="Martin F.M."/>
            <person name="Grigoriev I.V."/>
            <person name="Hibbett D.S."/>
        </authorList>
    </citation>
    <scope>NUCLEOTIDE SEQUENCE [LARGE SCALE GENOMIC DNA]</scope>
    <source>
        <strain evidence="2 3">HHB10207 ss-3</strain>
    </source>
</reference>
<evidence type="ECO:0000313" key="3">
    <source>
        <dbReference type="Proteomes" id="UP000076798"/>
    </source>
</evidence>
<dbReference type="Pfam" id="PF12697">
    <property type="entry name" value="Abhydrolase_6"/>
    <property type="match status" value="1"/>
</dbReference>
<keyword evidence="3" id="KW-1185">Reference proteome</keyword>
<dbReference type="AlphaFoldDB" id="A0A166EV70"/>
<dbReference type="Proteomes" id="UP000076798">
    <property type="component" value="Unassembled WGS sequence"/>
</dbReference>
<dbReference type="OrthoDB" id="5311491at2759"/>
<organism evidence="2 3">
    <name type="scientific">Sistotremastrum suecicum HHB10207 ss-3</name>
    <dbReference type="NCBI Taxonomy" id="1314776"/>
    <lineage>
        <taxon>Eukaryota</taxon>
        <taxon>Fungi</taxon>
        <taxon>Dikarya</taxon>
        <taxon>Basidiomycota</taxon>
        <taxon>Agaricomycotina</taxon>
        <taxon>Agaricomycetes</taxon>
        <taxon>Sistotremastrales</taxon>
        <taxon>Sistotremastraceae</taxon>
        <taxon>Sistotremastrum</taxon>
    </lineage>
</organism>
<gene>
    <name evidence="2" type="ORF">SISSUDRAFT_1060641</name>
</gene>
<feature type="domain" description="AB hydrolase-1" evidence="1">
    <location>
        <begin position="29"/>
        <end position="341"/>
    </location>
</feature>
<evidence type="ECO:0000313" key="2">
    <source>
        <dbReference type="EMBL" id="KZT39981.1"/>
    </source>
</evidence>
<dbReference type="InterPro" id="IPR000073">
    <property type="entry name" value="AB_hydrolase_1"/>
</dbReference>
<name>A0A166EV70_9AGAM</name>
<protein>
    <submittedName>
        <fullName evidence="2">Alpha/beta-hydrolase</fullName>
    </submittedName>
</protein>
<keyword evidence="2" id="KW-0378">Hydrolase</keyword>
<proteinExistence type="predicted"/>
<dbReference type="GO" id="GO:0016787">
    <property type="term" value="F:hydrolase activity"/>
    <property type="evidence" value="ECO:0007669"/>
    <property type="project" value="UniProtKB-KW"/>
</dbReference>
<dbReference type="EMBL" id="KV428038">
    <property type="protein sequence ID" value="KZT39981.1"/>
    <property type="molecule type" value="Genomic_DNA"/>
</dbReference>
<sequence>MPVAPVDERGTKLFYTDTGSLPTPKYKTLVIVHGYSWHSAVFSRLVPLAPKHGIRLICVNRRDFPGSTPYAPEEIDPVRTGDAQDYAKFMNARAQELGRFIHHLLEVEGIPGLDEKGQGGVSLLGWSLGNVFCLSLLDNLNNLPPNVAQSLAKNLDSYIMYDAPHWALALKDPPPGSDYRSALKEGKTQEDFIRALNSFLSGYYHNEKPIRDPSKLLILSGNTGRIATSDNMSPEELKACFDIEAQNRSDVPILRGIRFDAFNRIARKVLFGEGKAQPYKLPCRIYGLWGEQSCWITVFAGWSFTEHLRERKERGEYVPPIPVVWMKNGNHFAHWDEPEDFMKISVGLMHGPPLVNKL</sequence>
<dbReference type="InterPro" id="IPR029058">
    <property type="entry name" value="AB_hydrolase_fold"/>
</dbReference>
<dbReference type="SUPFAM" id="SSF53474">
    <property type="entry name" value="alpha/beta-Hydrolases"/>
    <property type="match status" value="1"/>
</dbReference>
<accession>A0A166EV70</accession>